<dbReference type="OrthoDB" id="241340at2759"/>
<dbReference type="InterPro" id="IPR045330">
    <property type="entry name" value="TRM3/TARBP1"/>
</dbReference>
<name>A0A871R977_DEKBR</name>
<keyword evidence="2" id="KW-0489">Methyltransferase</keyword>
<evidence type="ECO:0000256" key="3">
    <source>
        <dbReference type="ARBA" id="ARBA00022679"/>
    </source>
</evidence>
<evidence type="ECO:0000256" key="4">
    <source>
        <dbReference type="SAM" id="Coils"/>
    </source>
</evidence>
<dbReference type="InterPro" id="IPR013923">
    <property type="entry name" value="Autophagy-rel_prot_16_dom"/>
</dbReference>
<dbReference type="Pfam" id="PF00588">
    <property type="entry name" value="SpoU_methylase"/>
    <property type="match status" value="1"/>
</dbReference>
<gene>
    <name evidence="7" type="ORF">BRETT_002609</name>
</gene>
<feature type="coiled-coil region" evidence="4">
    <location>
        <begin position="135"/>
        <end position="194"/>
    </location>
</feature>
<evidence type="ECO:0000256" key="2">
    <source>
        <dbReference type="ARBA" id="ARBA00022603"/>
    </source>
</evidence>
<dbReference type="Proteomes" id="UP000663131">
    <property type="component" value="Chromosome 9"/>
</dbReference>
<feature type="domain" description="tRNA/rRNA methyltransferase SpoU type" evidence="5">
    <location>
        <begin position="1493"/>
        <end position="1635"/>
    </location>
</feature>
<evidence type="ECO:0000256" key="1">
    <source>
        <dbReference type="ARBA" id="ARBA00005331"/>
    </source>
</evidence>
<dbReference type="SUPFAM" id="SSF75217">
    <property type="entry name" value="alpha/beta knot"/>
    <property type="match status" value="1"/>
</dbReference>
<comment type="similarity">
    <text evidence="1">Belongs to the ATG16 family.</text>
</comment>
<evidence type="ECO:0000313" key="8">
    <source>
        <dbReference type="Proteomes" id="UP000663131"/>
    </source>
</evidence>
<evidence type="ECO:0008006" key="9">
    <source>
        <dbReference type="Google" id="ProtNLM"/>
    </source>
</evidence>
<evidence type="ECO:0000259" key="5">
    <source>
        <dbReference type="Pfam" id="PF00588"/>
    </source>
</evidence>
<dbReference type="PANTHER" id="PTHR12029:SF11">
    <property type="entry name" value="METHYLTRANSFERASE TARBP1-RELATED"/>
    <property type="match status" value="1"/>
</dbReference>
<dbReference type="Pfam" id="PF08614">
    <property type="entry name" value="ATG16"/>
    <property type="match status" value="1"/>
</dbReference>
<proteinExistence type="inferred from homology"/>
<dbReference type="CDD" id="cd18091">
    <property type="entry name" value="SpoU-like_TRM3-like"/>
    <property type="match status" value="1"/>
</dbReference>
<keyword evidence="4" id="KW-0175">Coiled coil</keyword>
<dbReference type="CDD" id="cd22887">
    <property type="entry name" value="Atg16_CCD"/>
    <property type="match status" value="1"/>
</dbReference>
<dbReference type="FunFam" id="3.40.1280.10:FF:000022">
    <property type="entry name" value="Trm3p"/>
    <property type="match status" value="1"/>
</dbReference>
<dbReference type="EMBL" id="CP063137">
    <property type="protein sequence ID" value="QOU22429.1"/>
    <property type="molecule type" value="Genomic_DNA"/>
</dbReference>
<dbReference type="InterPro" id="IPR029028">
    <property type="entry name" value="Alpha/beta_knot_MTases"/>
</dbReference>
<evidence type="ECO:0000313" key="7">
    <source>
        <dbReference type="EMBL" id="QOU22429.1"/>
    </source>
</evidence>
<dbReference type="Gene3D" id="1.20.5.170">
    <property type="match status" value="1"/>
</dbReference>
<dbReference type="InterPro" id="IPR001537">
    <property type="entry name" value="SpoU_MeTrfase"/>
</dbReference>
<dbReference type="RefSeq" id="XP_041138922.1">
    <property type="nucleotide sequence ID" value="XM_041281131.1"/>
</dbReference>
<reference evidence="7" key="2">
    <citation type="journal article" name="BMC Genomics">
        <title>New genome assemblies reveal patterns of domestication and adaptation across Brettanomyces (Dekkera) species.</title>
        <authorList>
            <person name="Roach M.J."/>
            <person name="Borneman A.R."/>
        </authorList>
    </citation>
    <scope>NUCLEOTIDE SEQUENCE</scope>
    <source>
        <strain evidence="7">UCD 2041</strain>
    </source>
</reference>
<dbReference type="InterPro" id="IPR029026">
    <property type="entry name" value="tRNA_m1G_MTases_N"/>
</dbReference>
<keyword evidence="3" id="KW-0808">Transferase</keyword>
<dbReference type="GO" id="GO:0003723">
    <property type="term" value="F:RNA binding"/>
    <property type="evidence" value="ECO:0007669"/>
    <property type="project" value="InterPro"/>
</dbReference>
<dbReference type="GO" id="GO:0016423">
    <property type="term" value="F:tRNA (guanine) methyltransferase activity"/>
    <property type="evidence" value="ECO:0007669"/>
    <property type="project" value="InterPro"/>
</dbReference>
<dbReference type="InterPro" id="IPR044748">
    <property type="entry name" value="Trm3/TARBP1_C"/>
</dbReference>
<accession>A0A871R977</accession>
<protein>
    <recommendedName>
        <fullName evidence="9">tRNA/rRNA methyltransferase SpoU type domain-containing protein</fullName>
    </recommendedName>
</protein>
<dbReference type="Gene3D" id="3.40.1280.10">
    <property type="match status" value="1"/>
</dbReference>
<reference evidence="7" key="1">
    <citation type="submission" date="2020-10" db="EMBL/GenBank/DDBJ databases">
        <authorList>
            <person name="Palmer J.M."/>
        </authorList>
    </citation>
    <scope>NUCLEOTIDE SEQUENCE</scope>
    <source>
        <strain evidence="7">UCD 2041</strain>
    </source>
</reference>
<dbReference type="PANTHER" id="PTHR12029">
    <property type="entry name" value="RNA METHYLTRANSFERASE"/>
    <property type="match status" value="1"/>
</dbReference>
<organism evidence="7 8">
    <name type="scientific">Dekkera bruxellensis</name>
    <name type="common">Brettanomyces custersii</name>
    <dbReference type="NCBI Taxonomy" id="5007"/>
    <lineage>
        <taxon>Eukaryota</taxon>
        <taxon>Fungi</taxon>
        <taxon>Dikarya</taxon>
        <taxon>Ascomycota</taxon>
        <taxon>Saccharomycotina</taxon>
        <taxon>Pichiomycetes</taxon>
        <taxon>Pichiales</taxon>
        <taxon>Pichiaceae</taxon>
        <taxon>Brettanomyces</taxon>
    </lineage>
</organism>
<sequence>MASESTWRQTLLNRLVDRDNMEAKDSAIFKSLSFICEQKRSQDILIATLSKDEPSKQVVELLAANDHLKKKIAYENRTFDEQKEEISSLKDEVGSLKKSLRLLKDGYIDLKGRYERIQEESRVKNQNIEGINDGILSLQIENNLLRKTVDKLKKENKALVDRWMDKASKDADVLNAANEVLKESKKSNEKLIAESLDSDQRKATAQKLFTKLSSTKELDEDQKEAYSAAFSEIINLSPELKGHFFDDVTKYVHYLLATGNGSHKATIIKLCKLFREEGLFENILDITIDKLIDYAEQNMRSFNNKIWTFIIDGKDHLEPRLGHVSSSNEDYVKGSDHKDCEKFLDFIGWIFMNDKQIMESYSNSRTEKIAILYASSSDLSISHLSLDILKSRIAYICSHNNILNSVFASIGTLLDTNQNDFGSVAYTLWFCILDNIGIKSLQRSTSFQERTSKVSYWQYIRNGLSSISREQRKFSLVILEKSLESLSNDVETPIFTWKISEKDENLKRWYRFFTLYEIMGIDISMNQAEAAKNDLIKIVSPGSGIPVSFALTILAVGFRAPTVRIKSFALELALSLPESSMGIFNLDHYFLTSTFLPFALMAAHFTVQKSFDGKYSCPYGERFSDFIGKCITSLQTEDKQVSFINALLEVLGEYKMAYGPVRIYLLSGILKGLKSIRRNCLTAESLDLILSSFEDGSGSVLWTKVLQTLQLRLLTYINCTQADDTAIFSAIGHHAHFNGFDIYAENEELFIDLFSKQFKLAETLQHYQQVCNTGFELDALVVMTSYLLKRDVDVSVVAKSALSYSQFDRFLFECARSQLEFNSLFLQKDISKRLGSVIGRMFQFSATVESDIYAESKFVLQNKDLFSYQFWEQIDLVGMFEKLQSELIEVRDSSSAGKAVNKFKFFSHCVKECVYNENFNLEIAPFLKLGSQALEKIPKLAKDRFVYHIKDEFLGLLMSTIGGMLCVCELNECKKSAILEFSSSIIDKSESMSHNGNIEMLTSLLDNYGKISREDVRLIVDNLKNIWCDLTRDRLIMSERDMHHKFINLLTSSKLLNLAGEDDKLSGTICDICEGLLENSKTRKSLLTILFDNISRLQLESSDTFERLPWISKLLVKGAFLHQSTEGVFLVDYVLSDLYDAEYNMSGVGLYESIYGKPEVDYRIKLKAVIASIQGYRLGESIWTYILQNNALFHLFKPVKRTDRVEQWKRIQLLQCMLQTLDIVRKEVLEKNVLEIIAPLLFTEPSPLCRTYIEWIIALTVHRFPELLKKVEKLFSDGLKHQKPMIIKLYERLLALVILQMKPDEEAKYLEGFLLYTVLPFSTSNRAVTRHFSTSMACVLYEEIQRKHLKISADIFKTVGGIHKSYMGVVDAGKFKSGDAILWNITEDLNLCGINGGVLLKVSDRDVDAIFEKQWKRYLSPEQQKKLRIPIGEDQKGLWVKHPRGSEVKLETFTGVEEEDASNMLQVKSGTWSTVLDADSQTRSMTNVKRTPLIVMASLVDKPPNLGGICRLCDCLGAGWMTMNDLKVKDDKRFLSVAVTADRWMPMLEVKQDDIVTFLRMKKLEGYSLIGLEQTDNSVELNSKLEFPEKSLIVLGREREGIPAKILSVLDFCVVIKQVGIVRSMNIQTATAVIVHAYSIQHC</sequence>
<dbReference type="GO" id="GO:0030488">
    <property type="term" value="P:tRNA methylation"/>
    <property type="evidence" value="ECO:0007669"/>
    <property type="project" value="InterPro"/>
</dbReference>
<dbReference type="KEGG" id="bbrx:BRETT_002609"/>
<dbReference type="GeneID" id="64574533"/>
<feature type="domain" description="Autophagy-related protein 16" evidence="6">
    <location>
        <begin position="97"/>
        <end position="175"/>
    </location>
</feature>
<evidence type="ECO:0000259" key="6">
    <source>
        <dbReference type="Pfam" id="PF08614"/>
    </source>
</evidence>